<evidence type="ECO:0000256" key="1">
    <source>
        <dbReference type="ARBA" id="ARBA00007162"/>
    </source>
</evidence>
<dbReference type="PANTHER" id="PTHR35841">
    <property type="entry name" value="PHOSPHONATES-BINDING PERIPLASMIC PROTEIN"/>
    <property type="match status" value="1"/>
</dbReference>
<reference evidence="4 6" key="1">
    <citation type="submission" date="2014-08" db="EMBL/GenBank/DDBJ databases">
        <authorList>
            <person name="Bunnell A."/>
            <person name="Chain P.S."/>
            <person name="Chertkov O."/>
            <person name="Currie B.J."/>
            <person name="Daligault H.E."/>
            <person name="Davenport K.W."/>
            <person name="Davis C."/>
            <person name="Gleasner C.D."/>
            <person name="Johnson S.L."/>
            <person name="Kaestli M."/>
            <person name="Koren S."/>
            <person name="Kunde Y.A."/>
            <person name="Mayo M."/>
            <person name="McMurry K.K."/>
            <person name="Price E.P."/>
            <person name="Reitenga K.G."/>
            <person name="Robison R."/>
            <person name="Rosovitz M.J."/>
            <person name="Sarovich D.S."/>
            <person name="Teshima H."/>
        </authorList>
    </citation>
    <scope>NUCLEOTIDE SEQUENCE [LARGE SCALE GENOMIC DNA]</scope>
    <source>
        <strain evidence="4 6">MSHR44</strain>
    </source>
</reference>
<dbReference type="OrthoDB" id="5318791at2"/>
<dbReference type="InterPro" id="IPR005770">
    <property type="entry name" value="PhnD"/>
</dbReference>
<dbReference type="Pfam" id="PF12974">
    <property type="entry name" value="Phosphonate-bd"/>
    <property type="match status" value="1"/>
</dbReference>
<dbReference type="Gene3D" id="3.40.190.10">
    <property type="entry name" value="Periplasmic binding protein-like II"/>
    <property type="match status" value="2"/>
</dbReference>
<dbReference type="NCBIfam" id="TIGR01098">
    <property type="entry name" value="3A0109s03R"/>
    <property type="match status" value="1"/>
</dbReference>
<dbReference type="AlphaFoldDB" id="A0A069BB15"/>
<dbReference type="PANTHER" id="PTHR35841:SF1">
    <property type="entry name" value="PHOSPHONATES-BINDING PERIPLASMIC PROTEIN"/>
    <property type="match status" value="1"/>
</dbReference>
<reference evidence="5 7" key="2">
    <citation type="submission" date="2017-11" db="EMBL/GenBank/DDBJ databases">
        <title>Molecular characterization of Burkholderia pseudomallei and closely related isolates from Vietnam.</title>
        <authorList>
            <person name="Ustinov D.V."/>
            <person name="Antonov A.S."/>
            <person name="Avdusheva E.F."/>
            <person name="Shpak I.M."/>
            <person name="Zakharova I.B."/>
            <person name="Thi L.A."/>
            <person name="Teteryatnikova N."/>
            <person name="Lopasteyskaya Y.A."/>
            <person name="Kuzyutina J.A."/>
            <person name="Ngo T.N."/>
            <person name="Victorov D.V."/>
        </authorList>
    </citation>
    <scope>NUCLEOTIDE SEQUENCE [LARGE SCALE GENOMIC DNA]</scope>
    <source>
        <strain evidence="5 7">V1512</strain>
    </source>
</reference>
<evidence type="ECO:0000313" key="4">
    <source>
        <dbReference type="EMBL" id="KGX07666.1"/>
    </source>
</evidence>
<evidence type="ECO:0000256" key="3">
    <source>
        <dbReference type="SAM" id="SignalP"/>
    </source>
</evidence>
<evidence type="ECO:0000256" key="2">
    <source>
        <dbReference type="ARBA" id="ARBA00022729"/>
    </source>
</evidence>
<dbReference type="SUPFAM" id="SSF53850">
    <property type="entry name" value="Periplasmic binding protein-like II"/>
    <property type="match status" value="1"/>
</dbReference>
<evidence type="ECO:0000313" key="7">
    <source>
        <dbReference type="Proteomes" id="UP000231878"/>
    </source>
</evidence>
<dbReference type="GO" id="GO:0015716">
    <property type="term" value="P:organic phosphonate transport"/>
    <property type="evidence" value="ECO:0007669"/>
    <property type="project" value="InterPro"/>
</dbReference>
<dbReference type="Gene3D" id="1.20.58.90">
    <property type="match status" value="1"/>
</dbReference>
<dbReference type="Proteomes" id="UP000030475">
    <property type="component" value="Unassembled WGS sequence"/>
</dbReference>
<evidence type="ECO:0000313" key="5">
    <source>
        <dbReference type="EMBL" id="PJO66931.1"/>
    </source>
</evidence>
<keyword evidence="2 3" id="KW-0732">Signal</keyword>
<dbReference type="RefSeq" id="WP_004527693.1">
    <property type="nucleotide sequence ID" value="NZ_AP028071.1"/>
</dbReference>
<sequence length="331" mass="36220">MKLIRSLVACVAALACAAAAHAQTLNFGIISTDSSAVLKRRWQPLIDDMNRKTGLDVKAFFATDYAGIIEGMRFNKVQLGYFGNASALEAVERSNGEVFAKLRHANGETGYYSVLITNANSRFRTLDDVFRNPKDVTLGFGDPNSTSGTLVPAYYLFAPRGIAPRTAFRTVLPSSHEGNLLAVVNDKIDIATNNTDVLGMLKKQHPDQYARVRVLWTSPQIASDPLVWRKDLPDATKQKLRDFFYNYAKTDPHEQAVMAGIRNLVGFAPSSDAQLIPVRKIVLFQQKQKIETDMALSADARRAQLAALDARLAALDASGAADASSAQADKR</sequence>
<dbReference type="KEGG" id="but:X994_3307"/>
<feature type="chain" id="PRO_5015027585" evidence="3">
    <location>
        <begin position="23"/>
        <end position="331"/>
    </location>
</feature>
<dbReference type="NCBIfam" id="TIGR03431">
    <property type="entry name" value="PhnD"/>
    <property type="match status" value="1"/>
</dbReference>
<feature type="signal peptide" evidence="3">
    <location>
        <begin position="1"/>
        <end position="22"/>
    </location>
</feature>
<dbReference type="GO" id="GO:0055085">
    <property type="term" value="P:transmembrane transport"/>
    <property type="evidence" value="ECO:0007669"/>
    <property type="project" value="InterPro"/>
</dbReference>
<dbReference type="OMA" id="CLADHLK"/>
<proteinExistence type="inferred from homology"/>
<organism evidence="4 6">
    <name type="scientific">Burkholderia pseudomallei</name>
    <name type="common">Pseudomonas pseudomallei</name>
    <dbReference type="NCBI Taxonomy" id="28450"/>
    <lineage>
        <taxon>Bacteria</taxon>
        <taxon>Pseudomonadati</taxon>
        <taxon>Pseudomonadota</taxon>
        <taxon>Betaproteobacteria</taxon>
        <taxon>Burkholderiales</taxon>
        <taxon>Burkholderiaceae</taxon>
        <taxon>Burkholderia</taxon>
        <taxon>pseudomallei group</taxon>
    </lineage>
</organism>
<dbReference type="EMBL" id="PHRB01000005">
    <property type="protein sequence ID" value="PJO66931.1"/>
    <property type="molecule type" value="Genomic_DNA"/>
</dbReference>
<comment type="caution">
    <text evidence="4">The sequence shown here is derived from an EMBL/GenBank/DDBJ whole genome shotgun (WGS) entry which is preliminary data.</text>
</comment>
<evidence type="ECO:0000313" key="6">
    <source>
        <dbReference type="Proteomes" id="UP000030475"/>
    </source>
</evidence>
<dbReference type="EMBL" id="JQIM01000010">
    <property type="protein sequence ID" value="KGX07666.1"/>
    <property type="molecule type" value="Genomic_DNA"/>
</dbReference>
<dbReference type="PROSITE" id="PS51257">
    <property type="entry name" value="PROKAR_LIPOPROTEIN"/>
    <property type="match status" value="1"/>
</dbReference>
<comment type="similarity">
    <text evidence="1">Belongs to the phosphate/phosphite/phosphonate binding protein family.</text>
</comment>
<dbReference type="Proteomes" id="UP000231878">
    <property type="component" value="Unassembled WGS sequence"/>
</dbReference>
<protein>
    <submittedName>
        <fullName evidence="5">Phosphonate ABC transporter substrate-binding protein</fullName>
    </submittedName>
    <submittedName>
        <fullName evidence="4">Phosphonate ABC transporter, periplasmic phosphonate binding protein</fullName>
    </submittedName>
</protein>
<dbReference type="GeneID" id="93061439"/>
<dbReference type="InterPro" id="IPR017797">
    <property type="entry name" value="Phosphnate-bd"/>
</dbReference>
<name>A0A069BB15_BURPE</name>
<gene>
    <name evidence="4" type="primary">phnD</name>
    <name evidence="5" type="ORF">CWD88_07765</name>
    <name evidence="4" type="ORF">Y036_2625</name>
</gene>
<accession>A0A069BB15</accession>
<dbReference type="GO" id="GO:0043190">
    <property type="term" value="C:ATP-binding cassette (ABC) transporter complex"/>
    <property type="evidence" value="ECO:0007669"/>
    <property type="project" value="InterPro"/>
</dbReference>